<dbReference type="RefSeq" id="XP_008073362.1">
    <property type="nucleotide sequence ID" value="XM_008075171.1"/>
</dbReference>
<evidence type="ECO:0000256" key="1">
    <source>
        <dbReference type="ARBA" id="ARBA00004123"/>
    </source>
</evidence>
<comment type="similarity">
    <text evidence="2 7">Belongs to the NSE4 family.</text>
</comment>
<sequence>MKSIQDQYFDLLNDLRNKKEELADTDTSNLDNIIAKTNTLFTDITTSAELKLDAKISAEAVNLSSLTFEKKLRNRKVTTMSFINNLNKGLKKNIGDEQCAERYNRKMHILFGSLEQRFYGITFKHHYGLAVNDRLRRKREAKVEEQDRKSTKIEHKRIKDDNFAHKIDKITDAIGNQKIDYYRLVINPDSFTRTIENIFYLSFAIKLKKVKFCFENRRILIAKTDGEQEQGEKEVNHFISSIDYVEYKRIIHNLNIDKPFLQ</sequence>
<dbReference type="InterPro" id="IPR014854">
    <property type="entry name" value="Nse4_C"/>
</dbReference>
<dbReference type="InterPro" id="IPR027786">
    <property type="entry name" value="Nse4/EID"/>
</dbReference>
<proteinExistence type="inferred from homology"/>
<keyword evidence="5 7" id="KW-0234">DNA repair</keyword>
<name>L2GXK9_VAVCU</name>
<dbReference type="HOGENOM" id="CLU_096549_0_0_1"/>
<evidence type="ECO:0000313" key="10">
    <source>
        <dbReference type="Proteomes" id="UP000011081"/>
    </source>
</evidence>
<dbReference type="FunCoup" id="L2GXK9">
    <property type="interactions" value="87"/>
</dbReference>
<dbReference type="VEuPathDB" id="MicrosporidiaDB:VCUG_00340"/>
<keyword evidence="10" id="KW-1185">Reference proteome</keyword>
<dbReference type="GO" id="GO:0030915">
    <property type="term" value="C:Smc5-Smc6 complex"/>
    <property type="evidence" value="ECO:0007669"/>
    <property type="project" value="UniProtKB-UniRule"/>
</dbReference>
<feature type="domain" description="Non-structural maintenance of chromosome element 4 C-terminal" evidence="8">
    <location>
        <begin position="178"/>
        <end position="261"/>
    </location>
</feature>
<dbReference type="GO" id="GO:0006310">
    <property type="term" value="P:DNA recombination"/>
    <property type="evidence" value="ECO:0007669"/>
    <property type="project" value="UniProtKB-UniRule"/>
</dbReference>
<evidence type="ECO:0000256" key="2">
    <source>
        <dbReference type="ARBA" id="ARBA00008997"/>
    </source>
</evidence>
<evidence type="ECO:0000256" key="4">
    <source>
        <dbReference type="ARBA" id="ARBA00023172"/>
    </source>
</evidence>
<dbReference type="Proteomes" id="UP000011081">
    <property type="component" value="Unassembled WGS sequence"/>
</dbReference>
<dbReference type="Pfam" id="PF08743">
    <property type="entry name" value="Nse4_C"/>
    <property type="match status" value="1"/>
</dbReference>
<evidence type="ECO:0000256" key="5">
    <source>
        <dbReference type="ARBA" id="ARBA00023204"/>
    </source>
</evidence>
<evidence type="ECO:0000256" key="7">
    <source>
        <dbReference type="RuleBase" id="RU365071"/>
    </source>
</evidence>
<evidence type="ECO:0000256" key="6">
    <source>
        <dbReference type="ARBA" id="ARBA00023242"/>
    </source>
</evidence>
<evidence type="ECO:0000256" key="3">
    <source>
        <dbReference type="ARBA" id="ARBA00022763"/>
    </source>
</evidence>
<dbReference type="AlphaFoldDB" id="L2GXK9"/>
<dbReference type="GO" id="GO:0005634">
    <property type="term" value="C:nucleus"/>
    <property type="evidence" value="ECO:0007669"/>
    <property type="project" value="UniProtKB-SubCell"/>
</dbReference>
<keyword evidence="3 7" id="KW-0227">DNA damage</keyword>
<keyword evidence="6 7" id="KW-0539">Nucleus</keyword>
<gene>
    <name evidence="9" type="ORF">VCUG_00340</name>
</gene>
<evidence type="ECO:0000259" key="8">
    <source>
        <dbReference type="Pfam" id="PF08743"/>
    </source>
</evidence>
<dbReference type="OMA" id="RGAYFPP"/>
<dbReference type="PANTHER" id="PTHR16140">
    <property type="entry name" value="NON-STRUCTURAL MAINTENANCE OF CHROMOSOMES ELEMENT 4"/>
    <property type="match status" value="1"/>
</dbReference>
<evidence type="ECO:0000313" key="9">
    <source>
        <dbReference type="EMBL" id="ELA48102.1"/>
    </source>
</evidence>
<dbReference type="EMBL" id="GL877407">
    <property type="protein sequence ID" value="ELA48102.1"/>
    <property type="molecule type" value="Genomic_DNA"/>
</dbReference>
<dbReference type="PANTHER" id="PTHR16140:SF0">
    <property type="entry name" value="NON-STRUCTURAL MAINTENANCE OF CHROMOSOMES ELEMENT 4"/>
    <property type="match status" value="1"/>
</dbReference>
<organism evidence="9 10">
    <name type="scientific">Vavraia culicis (isolate floridensis)</name>
    <name type="common">Microsporidian parasite</name>
    <dbReference type="NCBI Taxonomy" id="948595"/>
    <lineage>
        <taxon>Eukaryota</taxon>
        <taxon>Fungi</taxon>
        <taxon>Fungi incertae sedis</taxon>
        <taxon>Microsporidia</taxon>
        <taxon>Pleistophoridae</taxon>
        <taxon>Vavraia</taxon>
    </lineage>
</organism>
<dbReference type="InParanoid" id="L2GXK9"/>
<reference evidence="10" key="1">
    <citation type="submission" date="2011-03" db="EMBL/GenBank/DDBJ databases">
        <title>The genome sequence of Vavraia culicis strain floridensis.</title>
        <authorList>
            <consortium name="The Broad Institute Genome Sequencing Platform"/>
            <person name="Cuomo C."/>
            <person name="Becnel J."/>
            <person name="Sanscrainte N."/>
            <person name="Young S.K."/>
            <person name="Zeng Q."/>
            <person name="Gargeya S."/>
            <person name="Fitzgerald M."/>
            <person name="Haas B."/>
            <person name="Abouelleil A."/>
            <person name="Alvarado L."/>
            <person name="Arachchi H.M."/>
            <person name="Berlin A."/>
            <person name="Chapman S.B."/>
            <person name="Gearin G."/>
            <person name="Goldberg J."/>
            <person name="Griggs A."/>
            <person name="Gujja S."/>
            <person name="Hansen M."/>
            <person name="Heiman D."/>
            <person name="Howarth C."/>
            <person name="Larimer J."/>
            <person name="Lui A."/>
            <person name="MacDonald P.J.P."/>
            <person name="McCowen C."/>
            <person name="Montmayeur A."/>
            <person name="Murphy C."/>
            <person name="Neiman D."/>
            <person name="Pearson M."/>
            <person name="Priest M."/>
            <person name="Roberts A."/>
            <person name="Saif S."/>
            <person name="Shea T."/>
            <person name="Sisk P."/>
            <person name="Stolte C."/>
            <person name="Sykes S."/>
            <person name="Wortman J."/>
            <person name="Nusbaum C."/>
            <person name="Birren B."/>
        </authorList>
    </citation>
    <scope>NUCLEOTIDE SEQUENCE [LARGE SCALE GENOMIC DNA]</scope>
    <source>
        <strain evidence="10">floridensis</strain>
    </source>
</reference>
<dbReference type="STRING" id="948595.L2GXK9"/>
<accession>L2GXK9</accession>
<dbReference type="GO" id="GO:0006281">
    <property type="term" value="P:DNA repair"/>
    <property type="evidence" value="ECO:0007669"/>
    <property type="project" value="UniProtKB-UniRule"/>
</dbReference>
<dbReference type="OrthoDB" id="361242at2759"/>
<comment type="function">
    <text evidence="7">Component of the SMC5-SMC6 complex, that promotes sister chromatid alignment after DNA damage and facilitates double-stranded DNA breaks (DSBs) repair via homologous recombination between sister chromatids.</text>
</comment>
<keyword evidence="4 7" id="KW-0233">DNA recombination</keyword>
<comment type="subunit">
    <text evidence="7">Component of the SMC5-SMC6 complex.</text>
</comment>
<protein>
    <recommendedName>
        <fullName evidence="7">Non-structural maintenance of chromosomes element 4</fullName>
    </recommendedName>
</protein>
<dbReference type="GeneID" id="19878228"/>
<comment type="subcellular location">
    <subcellularLocation>
        <location evidence="1 7">Nucleus</location>
    </subcellularLocation>
</comment>